<protein>
    <recommendedName>
        <fullName evidence="2">Protein kinase domain-containing protein</fullName>
    </recommendedName>
</protein>
<evidence type="ECO:0000313" key="3">
    <source>
        <dbReference type="EMBL" id="OQV21895.1"/>
    </source>
</evidence>
<dbReference type="SUPFAM" id="SSF56112">
    <property type="entry name" value="Protein kinase-like (PK-like)"/>
    <property type="match status" value="1"/>
</dbReference>
<reference evidence="4" key="1">
    <citation type="submission" date="2017-01" db="EMBL/GenBank/DDBJ databases">
        <title>Comparative genomics of anhydrobiosis in the tardigrade Hypsibius dujardini.</title>
        <authorList>
            <person name="Yoshida Y."/>
            <person name="Koutsovoulos G."/>
            <person name="Laetsch D."/>
            <person name="Stevens L."/>
            <person name="Kumar S."/>
            <person name="Horikawa D."/>
            <person name="Ishino K."/>
            <person name="Komine S."/>
            <person name="Tomita M."/>
            <person name="Blaxter M."/>
            <person name="Arakawa K."/>
        </authorList>
    </citation>
    <scope>NUCLEOTIDE SEQUENCE [LARGE SCALE GENOMIC DNA]</scope>
    <source>
        <strain evidence="4">Z151</strain>
    </source>
</reference>
<sequence>MTGLQYLDISGKSWAYQLLDDKFLGSGTFGHVHLAQAAIDGTTVRKIAVKTLNIKGTHDDMETELEKKRKASWEYLFNLDHPNILKYYGAHVTSAPGPRSIALLMEYCSGKRICA</sequence>
<dbReference type="InterPro" id="IPR001245">
    <property type="entry name" value="Ser-Thr/Tyr_kinase_cat_dom"/>
</dbReference>
<keyword evidence="4" id="KW-1185">Reference proteome</keyword>
<gene>
    <name evidence="3" type="ORF">BV898_04108</name>
</gene>
<feature type="binding site" evidence="1">
    <location>
        <position position="50"/>
    </location>
    <ligand>
        <name>ATP</name>
        <dbReference type="ChEBI" id="CHEBI:30616"/>
    </ligand>
</feature>
<name>A0A1W0X329_HYPEX</name>
<keyword evidence="1" id="KW-0547">Nucleotide-binding</keyword>
<feature type="domain" description="Protein kinase" evidence="2">
    <location>
        <begin position="18"/>
        <end position="115"/>
    </location>
</feature>
<proteinExistence type="predicted"/>
<dbReference type="OrthoDB" id="127186at2759"/>
<dbReference type="PROSITE" id="PS50011">
    <property type="entry name" value="PROTEIN_KINASE_DOM"/>
    <property type="match status" value="1"/>
</dbReference>
<evidence type="ECO:0000313" key="4">
    <source>
        <dbReference type="Proteomes" id="UP000192578"/>
    </source>
</evidence>
<organism evidence="3 4">
    <name type="scientific">Hypsibius exemplaris</name>
    <name type="common">Freshwater tardigrade</name>
    <dbReference type="NCBI Taxonomy" id="2072580"/>
    <lineage>
        <taxon>Eukaryota</taxon>
        <taxon>Metazoa</taxon>
        <taxon>Ecdysozoa</taxon>
        <taxon>Tardigrada</taxon>
        <taxon>Eutardigrada</taxon>
        <taxon>Parachela</taxon>
        <taxon>Hypsibioidea</taxon>
        <taxon>Hypsibiidae</taxon>
        <taxon>Hypsibius</taxon>
    </lineage>
</organism>
<dbReference type="EMBL" id="MTYJ01000020">
    <property type="protein sequence ID" value="OQV21895.1"/>
    <property type="molecule type" value="Genomic_DNA"/>
</dbReference>
<keyword evidence="1" id="KW-0067">ATP-binding</keyword>
<accession>A0A1W0X329</accession>
<dbReference type="InterPro" id="IPR000719">
    <property type="entry name" value="Prot_kinase_dom"/>
</dbReference>
<evidence type="ECO:0000256" key="1">
    <source>
        <dbReference type="PROSITE-ProRule" id="PRU10141"/>
    </source>
</evidence>
<dbReference type="GO" id="GO:0005524">
    <property type="term" value="F:ATP binding"/>
    <property type="evidence" value="ECO:0007669"/>
    <property type="project" value="UniProtKB-UniRule"/>
</dbReference>
<evidence type="ECO:0000259" key="2">
    <source>
        <dbReference type="PROSITE" id="PS50011"/>
    </source>
</evidence>
<dbReference type="Proteomes" id="UP000192578">
    <property type="component" value="Unassembled WGS sequence"/>
</dbReference>
<dbReference type="Pfam" id="PF07714">
    <property type="entry name" value="PK_Tyr_Ser-Thr"/>
    <property type="match status" value="1"/>
</dbReference>
<dbReference type="AlphaFoldDB" id="A0A1W0X329"/>
<dbReference type="PROSITE" id="PS00107">
    <property type="entry name" value="PROTEIN_KINASE_ATP"/>
    <property type="match status" value="1"/>
</dbReference>
<dbReference type="Gene3D" id="3.30.200.20">
    <property type="entry name" value="Phosphorylase Kinase, domain 1"/>
    <property type="match status" value="1"/>
</dbReference>
<dbReference type="InterPro" id="IPR011009">
    <property type="entry name" value="Kinase-like_dom_sf"/>
</dbReference>
<comment type="caution">
    <text evidence="3">The sequence shown here is derived from an EMBL/GenBank/DDBJ whole genome shotgun (WGS) entry which is preliminary data.</text>
</comment>
<dbReference type="InterPro" id="IPR017441">
    <property type="entry name" value="Protein_kinase_ATP_BS"/>
</dbReference>
<dbReference type="GO" id="GO:0004672">
    <property type="term" value="F:protein kinase activity"/>
    <property type="evidence" value="ECO:0007669"/>
    <property type="project" value="InterPro"/>
</dbReference>